<dbReference type="OrthoDB" id="6423686at2759"/>
<dbReference type="AlphaFoldDB" id="A0A087UHP8"/>
<dbReference type="EMBL" id="KK119845">
    <property type="protein sequence ID" value="KFM76887.1"/>
    <property type="molecule type" value="Genomic_DNA"/>
</dbReference>
<dbReference type="OMA" id="TNCKNAY"/>
<dbReference type="PANTHER" id="PTHR46599:SF6">
    <property type="entry name" value="DUAL SPECIFICITY PHOSPHATASE 26"/>
    <property type="match status" value="1"/>
</dbReference>
<dbReference type="Proteomes" id="UP000054359">
    <property type="component" value="Unassembled WGS sequence"/>
</dbReference>
<dbReference type="PANTHER" id="PTHR46599">
    <property type="entry name" value="PIGGYBAC TRANSPOSABLE ELEMENT-DERIVED PROTEIN 4"/>
    <property type="match status" value="1"/>
</dbReference>
<sequence>MTRYLNYDDENEYFRNLIETVSSDDEPISDDSVASEDEEYCSNHDSSTEIETETKGESSLATTDFYIESIQDRLTRERDAKKTDEIEIKAFLGFLYLCRTHKSSHTNLKDLYATDGTGIDIFPKTMSRIRFLFLMRCLRFDNINDRQSRREIDKLGPIRDFFETFVINCKNAYTVEEFVTIDEKLEPFRGRCGFRQYMPKKPSKYGIKIFALVDSRVFYTWNMEIYAGKQPNGPFKIDCSSKAIVMRSMTPLFNSGRNLTTDNLYTGYELAQELLKNKITMVGTLRQNKRDIPPEFLVKKELYSSVFGFQKETTIVSYSAKKNKNVVMLSTMHTDDKIDETTMELKKPDIITFYNLTKGAVDVVDEMAAAYTTARISNRWPMVILFSVLNVAAINARILSMSTKNPPTQFKSRRFYLKTLGLVLSEQHRNRKPQGKTTYPSTSKELEITNIEPPAKKLKANYKRCVFCPCNKDRKSRFMCQKCEKTLCVEHHSY</sequence>
<dbReference type="InterPro" id="IPR035896">
    <property type="entry name" value="AN1-like_Znf"/>
</dbReference>
<organism evidence="3 4">
    <name type="scientific">Stegodyphus mimosarum</name>
    <name type="common">African social velvet spider</name>
    <dbReference type="NCBI Taxonomy" id="407821"/>
    <lineage>
        <taxon>Eukaryota</taxon>
        <taxon>Metazoa</taxon>
        <taxon>Ecdysozoa</taxon>
        <taxon>Arthropoda</taxon>
        <taxon>Chelicerata</taxon>
        <taxon>Arachnida</taxon>
        <taxon>Araneae</taxon>
        <taxon>Araneomorphae</taxon>
        <taxon>Entelegynae</taxon>
        <taxon>Eresoidea</taxon>
        <taxon>Eresidae</taxon>
        <taxon>Stegodyphus</taxon>
    </lineage>
</organism>
<feature type="non-terminal residue" evidence="3">
    <location>
        <position position="494"/>
    </location>
</feature>
<keyword evidence="4" id="KW-1185">Reference proteome</keyword>
<feature type="region of interest" description="Disordered" evidence="1">
    <location>
        <begin position="24"/>
        <end position="57"/>
    </location>
</feature>
<evidence type="ECO:0000259" key="2">
    <source>
        <dbReference type="Pfam" id="PF13843"/>
    </source>
</evidence>
<dbReference type="Pfam" id="PF13843">
    <property type="entry name" value="DDE_Tnp_1_7"/>
    <property type="match status" value="1"/>
</dbReference>
<accession>A0A087UHP8</accession>
<feature type="domain" description="PiggyBac transposable element-derived protein" evidence="2">
    <location>
        <begin position="69"/>
        <end position="396"/>
    </location>
</feature>
<protein>
    <submittedName>
        <fullName evidence="3">PiggyBac transposable element-derived protein 4</fullName>
    </submittedName>
</protein>
<evidence type="ECO:0000313" key="4">
    <source>
        <dbReference type="Proteomes" id="UP000054359"/>
    </source>
</evidence>
<feature type="compositionally biased region" description="Acidic residues" evidence="1">
    <location>
        <begin position="24"/>
        <end position="40"/>
    </location>
</feature>
<evidence type="ECO:0000313" key="3">
    <source>
        <dbReference type="EMBL" id="KFM76887.1"/>
    </source>
</evidence>
<gene>
    <name evidence="3" type="ORF">X975_19710</name>
</gene>
<reference evidence="3 4" key="1">
    <citation type="submission" date="2013-11" db="EMBL/GenBank/DDBJ databases">
        <title>Genome sequencing of Stegodyphus mimosarum.</title>
        <authorList>
            <person name="Bechsgaard J."/>
        </authorList>
    </citation>
    <scope>NUCLEOTIDE SEQUENCE [LARGE SCALE GENOMIC DNA]</scope>
</reference>
<evidence type="ECO:0000256" key="1">
    <source>
        <dbReference type="SAM" id="MobiDB-lite"/>
    </source>
</evidence>
<proteinExistence type="predicted"/>
<name>A0A087UHP8_STEMI</name>
<dbReference type="SUPFAM" id="SSF118310">
    <property type="entry name" value="AN1-like Zinc finger"/>
    <property type="match status" value="1"/>
</dbReference>
<dbReference type="STRING" id="407821.A0A087UHP8"/>
<dbReference type="InterPro" id="IPR029526">
    <property type="entry name" value="PGBD"/>
</dbReference>